<evidence type="ECO:0000313" key="2">
    <source>
        <dbReference type="EMBL" id="GAI45117.1"/>
    </source>
</evidence>
<gene>
    <name evidence="2" type="ORF">S06H3_47006</name>
</gene>
<dbReference type="InterPro" id="IPR029044">
    <property type="entry name" value="Nucleotide-diphossugar_trans"/>
</dbReference>
<proteinExistence type="predicted"/>
<feature type="domain" description="Glycosyltransferase 2-like" evidence="1">
    <location>
        <begin position="1"/>
        <end position="58"/>
    </location>
</feature>
<dbReference type="EMBL" id="BARV01029485">
    <property type="protein sequence ID" value="GAI45117.1"/>
    <property type="molecule type" value="Genomic_DNA"/>
</dbReference>
<protein>
    <recommendedName>
        <fullName evidence="1">Glycosyltransferase 2-like domain-containing protein</fullName>
    </recommendedName>
</protein>
<organism evidence="2">
    <name type="scientific">marine sediment metagenome</name>
    <dbReference type="NCBI Taxonomy" id="412755"/>
    <lineage>
        <taxon>unclassified sequences</taxon>
        <taxon>metagenomes</taxon>
        <taxon>ecological metagenomes</taxon>
    </lineage>
</organism>
<accession>X1NM83</accession>
<name>X1NM83_9ZZZZ</name>
<dbReference type="InterPro" id="IPR050256">
    <property type="entry name" value="Glycosyltransferase_2"/>
</dbReference>
<dbReference type="AlphaFoldDB" id="X1NM83"/>
<dbReference type="SUPFAM" id="SSF53448">
    <property type="entry name" value="Nucleotide-diphospho-sugar transferases"/>
    <property type="match status" value="1"/>
</dbReference>
<dbReference type="CDD" id="cd04179">
    <property type="entry name" value="DPM_DPG-synthase_like"/>
    <property type="match status" value="1"/>
</dbReference>
<dbReference type="PANTHER" id="PTHR48090:SF7">
    <property type="entry name" value="RFBJ PROTEIN"/>
    <property type="match status" value="1"/>
</dbReference>
<dbReference type="PANTHER" id="PTHR48090">
    <property type="entry name" value="UNDECAPRENYL-PHOSPHATE 4-DEOXY-4-FORMAMIDO-L-ARABINOSE TRANSFERASE-RELATED"/>
    <property type="match status" value="1"/>
</dbReference>
<dbReference type="InterPro" id="IPR001173">
    <property type="entry name" value="Glyco_trans_2-like"/>
</dbReference>
<sequence length="154" mass="17181">HEKRKGYIEAIKTGFRQAKGDIIVTIDADGEHSPEDISLLVKPIYNGEADLVLGMREKEARISENLINWLTSLRVKITDSCTGFRAIKKDLALKLSLKGQCTCGTLVLEADYYGGRVIEVPVESIPADKARAMLGFEPKVELKEGLKKLWSYML</sequence>
<feature type="non-terminal residue" evidence="2">
    <location>
        <position position="1"/>
    </location>
</feature>
<dbReference type="Pfam" id="PF00535">
    <property type="entry name" value="Glycos_transf_2"/>
    <property type="match status" value="1"/>
</dbReference>
<dbReference type="Gene3D" id="3.90.550.10">
    <property type="entry name" value="Spore Coat Polysaccharide Biosynthesis Protein SpsA, Chain A"/>
    <property type="match status" value="1"/>
</dbReference>
<evidence type="ECO:0000259" key="1">
    <source>
        <dbReference type="Pfam" id="PF00535"/>
    </source>
</evidence>
<comment type="caution">
    <text evidence="2">The sequence shown here is derived from an EMBL/GenBank/DDBJ whole genome shotgun (WGS) entry which is preliminary data.</text>
</comment>
<reference evidence="2" key="1">
    <citation type="journal article" date="2014" name="Front. Microbiol.">
        <title>High frequency of phylogenetically diverse reductive dehalogenase-homologous genes in deep subseafloor sedimentary metagenomes.</title>
        <authorList>
            <person name="Kawai M."/>
            <person name="Futagami T."/>
            <person name="Toyoda A."/>
            <person name="Takaki Y."/>
            <person name="Nishi S."/>
            <person name="Hori S."/>
            <person name="Arai W."/>
            <person name="Tsubouchi T."/>
            <person name="Morono Y."/>
            <person name="Uchiyama I."/>
            <person name="Ito T."/>
            <person name="Fujiyama A."/>
            <person name="Inagaki F."/>
            <person name="Takami H."/>
        </authorList>
    </citation>
    <scope>NUCLEOTIDE SEQUENCE</scope>
    <source>
        <strain evidence="2">Expedition CK06-06</strain>
    </source>
</reference>